<gene>
    <name evidence="2" type="ORF">AQ490_20520</name>
</gene>
<comment type="caution">
    <text evidence="2">The sequence shown here is derived from an EMBL/GenBank/DDBJ whole genome shotgun (WGS) entry which is preliminary data.</text>
</comment>
<keyword evidence="3" id="KW-1185">Reference proteome</keyword>
<protein>
    <submittedName>
        <fullName evidence="2">Uncharacterized protein</fullName>
    </submittedName>
</protein>
<organism evidence="2 3">
    <name type="scientific">Wenjunlia vitaminophila</name>
    <name type="common">Streptomyces vitaminophilus</name>
    <dbReference type="NCBI Taxonomy" id="76728"/>
    <lineage>
        <taxon>Bacteria</taxon>
        <taxon>Bacillati</taxon>
        <taxon>Actinomycetota</taxon>
        <taxon>Actinomycetes</taxon>
        <taxon>Kitasatosporales</taxon>
        <taxon>Streptomycetaceae</taxon>
        <taxon>Wenjunlia</taxon>
    </lineage>
</organism>
<dbReference type="EMBL" id="LLZU01000012">
    <property type="protein sequence ID" value="KRV49378.1"/>
    <property type="molecule type" value="Genomic_DNA"/>
</dbReference>
<name>A0A0T6LUA1_WENVI</name>
<evidence type="ECO:0000313" key="2">
    <source>
        <dbReference type="EMBL" id="KRV49378.1"/>
    </source>
</evidence>
<reference evidence="2 3" key="1">
    <citation type="submission" date="2015-10" db="EMBL/GenBank/DDBJ databases">
        <title>Draft genome sequence of pyrrolomycin-producing Streptomyces vitaminophilus.</title>
        <authorList>
            <person name="Graham D.E."/>
            <person name="Mahan K.M."/>
            <person name="Klingeman D.M."/>
            <person name="Hettich R.L."/>
            <person name="Parry R.J."/>
        </authorList>
    </citation>
    <scope>NUCLEOTIDE SEQUENCE [LARGE SCALE GENOMIC DNA]</scope>
    <source>
        <strain evidence="2 3">ATCC 31673</strain>
    </source>
</reference>
<feature type="compositionally biased region" description="Polar residues" evidence="1">
    <location>
        <begin position="49"/>
        <end position="59"/>
    </location>
</feature>
<evidence type="ECO:0000313" key="3">
    <source>
        <dbReference type="Proteomes" id="UP000050867"/>
    </source>
</evidence>
<feature type="compositionally biased region" description="Basic residues" evidence="1">
    <location>
        <begin position="32"/>
        <end position="42"/>
    </location>
</feature>
<proteinExistence type="predicted"/>
<evidence type="ECO:0000256" key="1">
    <source>
        <dbReference type="SAM" id="MobiDB-lite"/>
    </source>
</evidence>
<dbReference type="Proteomes" id="UP000050867">
    <property type="component" value="Unassembled WGS sequence"/>
</dbReference>
<dbReference type="AlphaFoldDB" id="A0A0T6LUA1"/>
<sequence>MFSYYHYEAHQMVAAELRATAERERLAERAAKAARGRRRARRGTWGSAPRTSDQFRTAA</sequence>
<dbReference type="RefSeq" id="WP_018383484.1">
    <property type="nucleotide sequence ID" value="NZ_LLZU01000012.1"/>
</dbReference>
<feature type="region of interest" description="Disordered" evidence="1">
    <location>
        <begin position="30"/>
        <end position="59"/>
    </location>
</feature>
<accession>A0A0T6LUA1</accession>